<dbReference type="EMBL" id="PDCK01000043">
    <property type="protein sequence ID" value="PRQ29733.1"/>
    <property type="molecule type" value="Genomic_DNA"/>
</dbReference>
<dbReference type="AlphaFoldDB" id="A0A2P6Q6D5"/>
<gene>
    <name evidence="1" type="ORF">RchiOBHm_Chr5g0017001</name>
</gene>
<keyword evidence="2" id="KW-1185">Reference proteome</keyword>
<organism evidence="1 2">
    <name type="scientific">Rosa chinensis</name>
    <name type="common">China rose</name>
    <dbReference type="NCBI Taxonomy" id="74649"/>
    <lineage>
        <taxon>Eukaryota</taxon>
        <taxon>Viridiplantae</taxon>
        <taxon>Streptophyta</taxon>
        <taxon>Embryophyta</taxon>
        <taxon>Tracheophyta</taxon>
        <taxon>Spermatophyta</taxon>
        <taxon>Magnoliopsida</taxon>
        <taxon>eudicotyledons</taxon>
        <taxon>Gunneridae</taxon>
        <taxon>Pentapetalae</taxon>
        <taxon>rosids</taxon>
        <taxon>fabids</taxon>
        <taxon>Rosales</taxon>
        <taxon>Rosaceae</taxon>
        <taxon>Rosoideae</taxon>
        <taxon>Rosoideae incertae sedis</taxon>
        <taxon>Rosa</taxon>
    </lineage>
</organism>
<reference evidence="1 2" key="1">
    <citation type="journal article" date="2018" name="Nat. Genet.">
        <title>The Rosa genome provides new insights in the design of modern roses.</title>
        <authorList>
            <person name="Bendahmane M."/>
        </authorList>
    </citation>
    <scope>NUCLEOTIDE SEQUENCE [LARGE SCALE GENOMIC DNA]</scope>
    <source>
        <strain evidence="2">cv. Old Blush</strain>
    </source>
</reference>
<sequence length="67" mass="7337">MSLCKRLGNVDNSCSGVGCTIPSFNNHSGIWNFNPCGYAFIAEQGHFNFSCASFDELNNTEQIPLDC</sequence>
<proteinExistence type="predicted"/>
<evidence type="ECO:0000313" key="1">
    <source>
        <dbReference type="EMBL" id="PRQ29733.1"/>
    </source>
</evidence>
<dbReference type="Proteomes" id="UP000238479">
    <property type="component" value="Chromosome 5"/>
</dbReference>
<accession>A0A2P6Q6D5</accession>
<name>A0A2P6Q6D5_ROSCH</name>
<evidence type="ECO:0000313" key="2">
    <source>
        <dbReference type="Proteomes" id="UP000238479"/>
    </source>
</evidence>
<protein>
    <submittedName>
        <fullName evidence="1">Uncharacterized protein</fullName>
    </submittedName>
</protein>
<dbReference type="Gramene" id="PRQ29733">
    <property type="protein sequence ID" value="PRQ29733"/>
    <property type="gene ID" value="RchiOBHm_Chr5g0017001"/>
</dbReference>
<comment type="caution">
    <text evidence="1">The sequence shown here is derived from an EMBL/GenBank/DDBJ whole genome shotgun (WGS) entry which is preliminary data.</text>
</comment>